<feature type="region of interest" description="Disordered" evidence="1">
    <location>
        <begin position="309"/>
        <end position="346"/>
    </location>
</feature>
<dbReference type="AlphaFoldDB" id="A0AAV2CUS2"/>
<dbReference type="InterPro" id="IPR008581">
    <property type="entry name" value="DUF863_pln"/>
</dbReference>
<feature type="region of interest" description="Disordered" evidence="1">
    <location>
        <begin position="1060"/>
        <end position="1084"/>
    </location>
</feature>
<feature type="compositionally biased region" description="Polar residues" evidence="1">
    <location>
        <begin position="700"/>
        <end position="711"/>
    </location>
</feature>
<gene>
    <name evidence="2" type="ORF">LTRI10_LOCUS7755</name>
</gene>
<feature type="compositionally biased region" description="Low complexity" evidence="1">
    <location>
        <begin position="475"/>
        <end position="487"/>
    </location>
</feature>
<feature type="compositionally biased region" description="Basic and acidic residues" evidence="1">
    <location>
        <begin position="394"/>
        <end position="406"/>
    </location>
</feature>
<feature type="compositionally biased region" description="Pro residues" evidence="1">
    <location>
        <begin position="1017"/>
        <end position="1026"/>
    </location>
</feature>
<evidence type="ECO:0000313" key="2">
    <source>
        <dbReference type="EMBL" id="CAL1360312.1"/>
    </source>
</evidence>
<protein>
    <submittedName>
        <fullName evidence="2">Uncharacterized protein</fullName>
    </submittedName>
</protein>
<feature type="region of interest" description="Disordered" evidence="1">
    <location>
        <begin position="700"/>
        <end position="721"/>
    </location>
</feature>
<sequence>MWLKFITPFCLLPGMGTKVQRESYIPGYFQMRDLSDESNSCSWPQYYGDKTFANGQYYNGFLPRAITDTYSGYDKDLVKRTMLEHETIFRNQLYELHRLYRIQRDLMDEVKRKETPNRSRVQVEALLSSSPLASQVTSEDVRKWHIPGFPLGNSVSARPSTSAIDNSNSPLSSVRGSSTYASPLPNKNGCTSKDVEILESRPTKVRRKMFDLQLPANEYIDTEEGAPTNVFEKANQLVEGNPSYTNKNGFTQNNCQDNGSIYESRLRGKTSMADLNEPISIEETNPSDHVSVLGVTPFHVKVRGTELDGKQKSRLEDSLDVIPHRGSDSRPLTRPDRQNDGNGKEWLTHIGEAGHTINNVKSATETGSFLSSSPSMQVLFNNRALEPPNFSVTDQKKNQSRDRSSHGLDLSESSLDDSNNNCHREAVMASSISSPYLFAPDLSKSWSHSALSWEKPTGILNQNGISVQMHPHLNSSSASLRKSSRPSTESNGIFGDRWNCNNTSSASNHKFGNEVSNRNGYYHGISTGLKELQFSIPSGSDGHVNRGTADNAAAQEQLINHASVRFYQGSSYMDLKPNLNMAISNGSSNKVATRHGIEIIDLERKDDDNLSSLPWLRGNPAFKNEATSTETVRNAGKLSFLNSSKVLPDRDFRGSHHPAFHGKKLASHSTYPDTTTIEVRESTSCRKILGFPILQNTQAPKKESWSFSSPGDSVAPPSKQEAGNKVKNIVFDMNIPCDDLAAADFSQKASDQVKLVNNEEDTIKVPNYRCEIDLNSCVSEDEAALSPSAPDCKKKTVTGIDLEAPIVPEIEEDVECIAKVDKELSLSRHQELEIQQDEFVIIAAEAIVSISSASAPQDQAEGASSTLHWFADIVSSCGDDLESKFKAIARVDDKDSSSIEEFDYFELMTLKLTETKIEDYMPEPLVPKDLILDVTGPSAAVPTRARRGNARRGRQRRDFQRDILPGMVSLSRHEVTEDIQTFGGLMRATGHVWQSGLLRRNSTRSGCGRGRRRLVVSPPPPPPPPPPPVVVAVSSLMPCAPLINQLSSFEVGMEDRSLRGWGKTTRRPRRQRCPAGNLPTLPVT</sequence>
<organism evidence="2 3">
    <name type="scientific">Linum trigynum</name>
    <dbReference type="NCBI Taxonomy" id="586398"/>
    <lineage>
        <taxon>Eukaryota</taxon>
        <taxon>Viridiplantae</taxon>
        <taxon>Streptophyta</taxon>
        <taxon>Embryophyta</taxon>
        <taxon>Tracheophyta</taxon>
        <taxon>Spermatophyta</taxon>
        <taxon>Magnoliopsida</taxon>
        <taxon>eudicotyledons</taxon>
        <taxon>Gunneridae</taxon>
        <taxon>Pentapetalae</taxon>
        <taxon>rosids</taxon>
        <taxon>fabids</taxon>
        <taxon>Malpighiales</taxon>
        <taxon>Linaceae</taxon>
        <taxon>Linum</taxon>
    </lineage>
</organism>
<evidence type="ECO:0000313" key="3">
    <source>
        <dbReference type="Proteomes" id="UP001497516"/>
    </source>
</evidence>
<dbReference type="PANTHER" id="PTHR33167">
    <property type="entry name" value="TRANSCRIPTION FACTOR, PUTATIVE (DUF863)-RELATED"/>
    <property type="match status" value="1"/>
</dbReference>
<feature type="region of interest" description="Disordered" evidence="1">
    <location>
        <begin position="386"/>
        <end position="419"/>
    </location>
</feature>
<keyword evidence="3" id="KW-1185">Reference proteome</keyword>
<name>A0AAV2CUS2_9ROSI</name>
<feature type="region of interest" description="Disordered" evidence="1">
    <location>
        <begin position="474"/>
        <end position="495"/>
    </location>
</feature>
<proteinExistence type="predicted"/>
<feature type="region of interest" description="Disordered" evidence="1">
    <location>
        <begin position="155"/>
        <end position="187"/>
    </location>
</feature>
<dbReference type="Proteomes" id="UP001497516">
    <property type="component" value="Chromosome 10"/>
</dbReference>
<feature type="region of interest" description="Disordered" evidence="1">
    <location>
        <begin position="1002"/>
        <end position="1026"/>
    </location>
</feature>
<dbReference type="Pfam" id="PF05904">
    <property type="entry name" value="DUF863"/>
    <property type="match status" value="1"/>
</dbReference>
<reference evidence="2 3" key="1">
    <citation type="submission" date="2024-04" db="EMBL/GenBank/DDBJ databases">
        <authorList>
            <person name="Fracassetti M."/>
        </authorList>
    </citation>
    <scope>NUCLEOTIDE SEQUENCE [LARGE SCALE GENOMIC DNA]</scope>
</reference>
<accession>A0AAV2CUS2</accession>
<dbReference type="PANTHER" id="PTHR33167:SF4">
    <property type="entry name" value="TRANSCRIPTION FACTOR, PUTATIVE (DUF863)-RELATED"/>
    <property type="match status" value="1"/>
</dbReference>
<dbReference type="EMBL" id="OZ034814">
    <property type="protein sequence ID" value="CAL1360312.1"/>
    <property type="molecule type" value="Genomic_DNA"/>
</dbReference>
<evidence type="ECO:0000256" key="1">
    <source>
        <dbReference type="SAM" id="MobiDB-lite"/>
    </source>
</evidence>
<feature type="compositionally biased region" description="Polar residues" evidence="1">
    <location>
        <begin position="155"/>
        <end position="181"/>
    </location>
</feature>
<feature type="compositionally biased region" description="Low complexity" evidence="1">
    <location>
        <begin position="407"/>
        <end position="419"/>
    </location>
</feature>